<sequence length="272" mass="30519">MTIENNMRGIVIAPSLDLDTHKNISYLGTIHPDTFKKYLLYFDKIDIPKTTRIGFKSTPDDKFLESAGILEHTLHDEGSTFQPKHTKLNLIENALKIRHSVQPGQWSLANHKLSPSENQLTKNPGIEIKIYECLPIPSPESSFDDILNYKDKRKDELLEFRNHLDNIYQLILSQPDTERALVTAIANLKKSITNVNASATKGLLRRVASSFNISLNIESTFSLANALLAGDKSQATKEALGFISFEPAKLFTATEIPKDLKALSYLVNLNKI</sequence>
<reference evidence="2" key="1">
    <citation type="submission" date="2016-07" db="EMBL/GenBank/DDBJ databases">
        <authorList>
            <person name="Florea S."/>
            <person name="Webb J.S."/>
            <person name="Jaromczyk J."/>
            <person name="Schardl C.L."/>
        </authorList>
    </citation>
    <scope>NUCLEOTIDE SEQUENCE [LARGE SCALE GENOMIC DNA]</scope>
    <source>
        <strain evidence="2">1YdBTEX2</strain>
    </source>
</reference>
<dbReference type="EMBL" id="LT599583">
    <property type="protein sequence ID" value="SBW79449.1"/>
    <property type="molecule type" value="Genomic_DNA"/>
</dbReference>
<dbReference type="InterPro" id="IPR046203">
    <property type="entry name" value="DUF6236"/>
</dbReference>
<evidence type="ECO:0000313" key="1">
    <source>
        <dbReference type="EMBL" id="SBW79449.1"/>
    </source>
</evidence>
<accession>A0A1D3JTN1</accession>
<dbReference type="AlphaFoldDB" id="A0A1D3JTN1"/>
<gene>
    <name evidence="1" type="ORF">PVE_R1G1562</name>
</gene>
<organism evidence="1 2">
    <name type="scientific">Pseudomonas veronii 1YdBTEX2</name>
    <dbReference type="NCBI Taxonomy" id="1295141"/>
    <lineage>
        <taxon>Bacteria</taxon>
        <taxon>Pseudomonadati</taxon>
        <taxon>Pseudomonadota</taxon>
        <taxon>Gammaproteobacteria</taxon>
        <taxon>Pseudomonadales</taxon>
        <taxon>Pseudomonadaceae</taxon>
        <taxon>Pseudomonas</taxon>
    </lineage>
</organism>
<dbReference type="Proteomes" id="UP000245431">
    <property type="component" value="Chromosome PVE_r1"/>
</dbReference>
<name>A0A1D3JTN1_PSEVE</name>
<dbReference type="Pfam" id="PF19749">
    <property type="entry name" value="DUF6236"/>
    <property type="match status" value="1"/>
</dbReference>
<evidence type="ECO:0000313" key="2">
    <source>
        <dbReference type="Proteomes" id="UP000245431"/>
    </source>
</evidence>
<proteinExistence type="predicted"/>
<dbReference type="RefSeq" id="WP_152480491.1">
    <property type="nucleotide sequence ID" value="NZ_AOUH01000034.1"/>
</dbReference>
<protein>
    <submittedName>
        <fullName evidence="1">Uncharacterized protein</fullName>
    </submittedName>
</protein>